<dbReference type="UniPathway" id="UPA00050">
    <property type="reaction ID" value="UER00461"/>
</dbReference>
<dbReference type="AlphaFoldDB" id="A0A1H8PT36"/>
<feature type="binding site" evidence="12">
    <location>
        <position position="65"/>
    </location>
    <ligand>
        <name>substrate</name>
    </ligand>
</feature>
<dbReference type="CDD" id="cd04913">
    <property type="entry name" value="ACT_AKii-LysC-BS-like_1"/>
    <property type="match status" value="1"/>
</dbReference>
<evidence type="ECO:0000256" key="9">
    <source>
        <dbReference type="ARBA" id="ARBA00022840"/>
    </source>
</evidence>
<dbReference type="NCBIfam" id="NF005155">
    <property type="entry name" value="PRK06635.1-4"/>
    <property type="match status" value="1"/>
</dbReference>
<comment type="similarity">
    <text evidence="4 13">Belongs to the aspartokinase family.</text>
</comment>
<dbReference type="InterPro" id="IPR045865">
    <property type="entry name" value="ACT-like_dom_sf"/>
</dbReference>
<keyword evidence="6 13" id="KW-0808">Transferase</keyword>
<organism evidence="16 17">
    <name type="scientific">Aquisalimonas asiatica</name>
    <dbReference type="NCBI Taxonomy" id="406100"/>
    <lineage>
        <taxon>Bacteria</taxon>
        <taxon>Pseudomonadati</taxon>
        <taxon>Pseudomonadota</taxon>
        <taxon>Gammaproteobacteria</taxon>
        <taxon>Chromatiales</taxon>
        <taxon>Ectothiorhodospiraceae</taxon>
        <taxon>Aquisalimonas</taxon>
    </lineage>
</organism>
<dbReference type="EMBL" id="FOEG01000001">
    <property type="protein sequence ID" value="SEO44878.1"/>
    <property type="molecule type" value="Genomic_DNA"/>
</dbReference>
<dbReference type="InterPro" id="IPR054352">
    <property type="entry name" value="ACT_Aspartokinase"/>
</dbReference>
<dbReference type="PIRSF" id="PIRSF000726">
    <property type="entry name" value="Asp_kin"/>
    <property type="match status" value="1"/>
</dbReference>
<dbReference type="CDD" id="cd04261">
    <property type="entry name" value="AAK_AKii-LysC-BS"/>
    <property type="match status" value="1"/>
</dbReference>
<evidence type="ECO:0000256" key="8">
    <source>
        <dbReference type="ARBA" id="ARBA00022777"/>
    </source>
</evidence>
<dbReference type="InterPro" id="IPR002912">
    <property type="entry name" value="ACT_dom"/>
</dbReference>
<dbReference type="InterPro" id="IPR005260">
    <property type="entry name" value="Asp_kin_monofn"/>
</dbReference>
<dbReference type="InterPro" id="IPR001048">
    <property type="entry name" value="Asp/Glu/Uridylate_kinase"/>
</dbReference>
<evidence type="ECO:0000256" key="14">
    <source>
        <dbReference type="RuleBase" id="RU004249"/>
    </source>
</evidence>
<dbReference type="STRING" id="406100.SAMN04488052_101129"/>
<evidence type="ECO:0000256" key="13">
    <source>
        <dbReference type="RuleBase" id="RU003448"/>
    </source>
</evidence>
<dbReference type="GO" id="GO:0009089">
    <property type="term" value="P:lysine biosynthetic process via diaminopimelate"/>
    <property type="evidence" value="ECO:0007669"/>
    <property type="project" value="UniProtKB-UniPathway"/>
</dbReference>
<feature type="binding site" evidence="12">
    <location>
        <position position="202"/>
    </location>
    <ligand>
        <name>ATP</name>
        <dbReference type="ChEBI" id="CHEBI:30616"/>
    </ligand>
</feature>
<dbReference type="CDD" id="cd04923">
    <property type="entry name" value="ACT_AK-LysC-DapG-like_2"/>
    <property type="match status" value="1"/>
</dbReference>
<evidence type="ECO:0000313" key="16">
    <source>
        <dbReference type="EMBL" id="SEO44878.1"/>
    </source>
</evidence>
<dbReference type="PANTHER" id="PTHR21499">
    <property type="entry name" value="ASPARTATE KINASE"/>
    <property type="match status" value="1"/>
</dbReference>
<evidence type="ECO:0000256" key="11">
    <source>
        <dbReference type="ARBA" id="ARBA00047872"/>
    </source>
</evidence>
<evidence type="ECO:0000256" key="10">
    <source>
        <dbReference type="ARBA" id="ARBA00023154"/>
    </source>
</evidence>
<keyword evidence="9 12" id="KW-0067">ATP-binding</keyword>
<dbReference type="SUPFAM" id="SSF55021">
    <property type="entry name" value="ACT-like"/>
    <property type="match status" value="2"/>
</dbReference>
<name>A0A1H8PT36_9GAMM</name>
<dbReference type="InterPro" id="IPR036393">
    <property type="entry name" value="AceGlu_kinase-like_sf"/>
</dbReference>
<comment type="pathway">
    <text evidence="3 14">Amino-acid biosynthesis; L-threonine biosynthesis; L-threonine from L-aspartate: step 1/5.</text>
</comment>
<feature type="binding site" evidence="12">
    <location>
        <begin position="25"/>
        <end position="28"/>
    </location>
    <ligand>
        <name>ATP</name>
        <dbReference type="ChEBI" id="CHEBI:30616"/>
    </ligand>
</feature>
<evidence type="ECO:0000259" key="15">
    <source>
        <dbReference type="PROSITE" id="PS51671"/>
    </source>
</evidence>
<comment type="catalytic activity">
    <reaction evidence="11 13">
        <text>L-aspartate + ATP = 4-phospho-L-aspartate + ADP</text>
        <dbReference type="Rhea" id="RHEA:23776"/>
        <dbReference type="ChEBI" id="CHEBI:29991"/>
        <dbReference type="ChEBI" id="CHEBI:30616"/>
        <dbReference type="ChEBI" id="CHEBI:57535"/>
        <dbReference type="ChEBI" id="CHEBI:456216"/>
        <dbReference type="EC" id="2.7.2.4"/>
    </reaction>
</comment>
<dbReference type="GO" id="GO:0005829">
    <property type="term" value="C:cytosol"/>
    <property type="evidence" value="ECO:0007669"/>
    <property type="project" value="TreeGrafter"/>
</dbReference>
<comment type="pathway">
    <text evidence="1 14">Amino-acid biosynthesis; L-lysine biosynthesis via DAP pathway; (S)-tetrahydrodipicolinate from L-aspartate: step 1/4.</text>
</comment>
<dbReference type="InterPro" id="IPR001341">
    <property type="entry name" value="Asp_kinase"/>
</dbReference>
<comment type="pathway">
    <text evidence="2 14">Amino-acid biosynthesis; L-methionine biosynthesis via de novo pathway; L-homoserine from L-aspartate: step 1/3.</text>
</comment>
<feature type="binding site" evidence="12">
    <location>
        <position position="197"/>
    </location>
    <ligand>
        <name>ATP</name>
        <dbReference type="ChEBI" id="CHEBI:30616"/>
    </ligand>
</feature>
<keyword evidence="17" id="KW-1185">Reference proteome</keyword>
<feature type="binding site" evidence="12">
    <location>
        <begin position="191"/>
        <end position="192"/>
    </location>
    <ligand>
        <name>ATP</name>
        <dbReference type="ChEBI" id="CHEBI:30616"/>
    </ligand>
</feature>
<feature type="domain" description="ACT" evidence="15">
    <location>
        <begin position="362"/>
        <end position="434"/>
    </location>
</feature>
<evidence type="ECO:0000256" key="12">
    <source>
        <dbReference type="PIRSR" id="PIRSR000726-1"/>
    </source>
</evidence>
<feature type="domain" description="ACT" evidence="15">
    <location>
        <begin position="282"/>
        <end position="356"/>
    </location>
</feature>
<feature type="binding site" evidence="12">
    <location>
        <position position="92"/>
    </location>
    <ligand>
        <name>substrate</name>
    </ligand>
</feature>
<dbReference type="Pfam" id="PF22468">
    <property type="entry name" value="ACT_9"/>
    <property type="match status" value="1"/>
</dbReference>
<dbReference type="UniPathway" id="UPA00034">
    <property type="reaction ID" value="UER00015"/>
</dbReference>
<evidence type="ECO:0000256" key="1">
    <source>
        <dbReference type="ARBA" id="ARBA00004766"/>
    </source>
</evidence>
<evidence type="ECO:0000256" key="6">
    <source>
        <dbReference type="ARBA" id="ARBA00022679"/>
    </source>
</evidence>
<dbReference type="Gene3D" id="3.40.1160.10">
    <property type="entry name" value="Acetylglutamate kinase-like"/>
    <property type="match status" value="1"/>
</dbReference>
<keyword evidence="10" id="KW-0457">Lysine biosynthesis</keyword>
<dbReference type="GO" id="GO:0009088">
    <property type="term" value="P:threonine biosynthetic process"/>
    <property type="evidence" value="ECO:0007669"/>
    <property type="project" value="UniProtKB-UniPathway"/>
</dbReference>
<dbReference type="NCBIfam" id="TIGR00657">
    <property type="entry name" value="asp_kinases"/>
    <property type="match status" value="1"/>
</dbReference>
<evidence type="ECO:0000256" key="3">
    <source>
        <dbReference type="ARBA" id="ARBA00005139"/>
    </source>
</evidence>
<evidence type="ECO:0000256" key="7">
    <source>
        <dbReference type="ARBA" id="ARBA00022741"/>
    </source>
</evidence>
<dbReference type="Pfam" id="PF00696">
    <property type="entry name" value="AA_kinase"/>
    <property type="match status" value="1"/>
</dbReference>
<dbReference type="UniPathway" id="UPA00051">
    <property type="reaction ID" value="UER00462"/>
</dbReference>
<evidence type="ECO:0000256" key="5">
    <source>
        <dbReference type="ARBA" id="ARBA00022605"/>
    </source>
</evidence>
<dbReference type="SUPFAM" id="SSF53633">
    <property type="entry name" value="Carbamate kinase-like"/>
    <property type="match status" value="1"/>
</dbReference>
<proteinExistence type="inferred from homology"/>
<dbReference type="Gene3D" id="3.30.2130.10">
    <property type="entry name" value="VC0802-like"/>
    <property type="match status" value="1"/>
</dbReference>
<keyword evidence="8 13" id="KW-0418">Kinase</keyword>
<keyword evidence="7 12" id="KW-0547">Nucleotide-binding</keyword>
<keyword evidence="5 14" id="KW-0028">Amino-acid biosynthesis</keyword>
<dbReference type="PROSITE" id="PS00324">
    <property type="entry name" value="ASPARTOKINASE"/>
    <property type="match status" value="1"/>
</dbReference>
<gene>
    <name evidence="16" type="ORF">SAMN04488052_101129</name>
</gene>
<dbReference type="NCBIfam" id="TIGR00656">
    <property type="entry name" value="asp_kin_monofn"/>
    <property type="match status" value="1"/>
</dbReference>
<dbReference type="InterPro" id="IPR018042">
    <property type="entry name" value="Aspartate_kinase_CS"/>
</dbReference>
<evidence type="ECO:0000256" key="2">
    <source>
        <dbReference type="ARBA" id="ARBA00004986"/>
    </source>
</evidence>
<evidence type="ECO:0000256" key="4">
    <source>
        <dbReference type="ARBA" id="ARBA00010122"/>
    </source>
</evidence>
<dbReference type="PROSITE" id="PS51671">
    <property type="entry name" value="ACT"/>
    <property type="match status" value="2"/>
</dbReference>
<evidence type="ECO:0000313" key="17">
    <source>
        <dbReference type="Proteomes" id="UP000199657"/>
    </source>
</evidence>
<dbReference type="FunFam" id="3.30.2130.10:FF:000002">
    <property type="entry name" value="Aspartokinase"/>
    <property type="match status" value="1"/>
</dbReference>
<dbReference type="FunFam" id="3.40.1160.10:FF:000002">
    <property type="entry name" value="Aspartokinase"/>
    <property type="match status" value="1"/>
</dbReference>
<dbReference type="GO" id="GO:0005524">
    <property type="term" value="F:ATP binding"/>
    <property type="evidence" value="ECO:0007669"/>
    <property type="project" value="UniProtKB-KW"/>
</dbReference>
<dbReference type="Proteomes" id="UP000199657">
    <property type="component" value="Unassembled WGS sequence"/>
</dbReference>
<dbReference type="InterPro" id="IPR041740">
    <property type="entry name" value="AKii-LysC-BS"/>
</dbReference>
<accession>A0A1H8PT36</accession>
<sequence length="435" mass="46927">MHGARGDGRGTRKQVNGLMPLIVQKYGGTSVGSIERIEDVARKVIKTKEAGNNVVVVVSAMSGETNRLTELAKQMNPNPPARELDMMLSTGEQVTIALLAMAIEKQGHAARCYTGAQVRILTDSVHSKARIQEIDAKVVTEDLKEGRIVVVAGFQGMDSSGAITTLGRGGSDTTAVALAAALGADECEIYTDVDGVYTTDPRVASKARRLDRITFEEMLEMASLGSKILQIRAVEFAGKYHVPLRVRSTFDDGPGTLITYEDENMEEPLISGIAFNRDEAKLTVLGVPDQPGIAGRILGPVSEANIEVDMIVQNISQSGLTDFTFTVHRNDYEKTLKILQGINDELGAREVYGDTKIVKLSLVGVGMRSHAGVASTMFEALAKEGINIQMISTSEIKISVVIDEKYLELGVRALHTAFELDDEDAQVSIEGKSSD</sequence>
<dbReference type="GO" id="GO:0009090">
    <property type="term" value="P:homoserine biosynthetic process"/>
    <property type="evidence" value="ECO:0007669"/>
    <property type="project" value="TreeGrafter"/>
</dbReference>
<reference evidence="16 17" key="1">
    <citation type="submission" date="2016-10" db="EMBL/GenBank/DDBJ databases">
        <authorList>
            <person name="de Groot N.N."/>
        </authorList>
    </citation>
    <scope>NUCLEOTIDE SEQUENCE [LARGE SCALE GENOMIC DNA]</scope>
    <source>
        <strain evidence="16 17">CGMCC 1.6291</strain>
    </source>
</reference>
<dbReference type="GO" id="GO:0004072">
    <property type="term" value="F:aspartate kinase activity"/>
    <property type="evidence" value="ECO:0007669"/>
    <property type="project" value="UniProtKB-EC"/>
</dbReference>
<protein>
    <recommendedName>
        <fullName evidence="13">Aspartokinase</fullName>
        <ecNumber evidence="13">2.7.2.4</ecNumber>
    </recommendedName>
</protein>
<dbReference type="NCBIfam" id="NF005154">
    <property type="entry name" value="PRK06635.1-2"/>
    <property type="match status" value="1"/>
</dbReference>
<dbReference type="Pfam" id="PF01842">
    <property type="entry name" value="ACT"/>
    <property type="match status" value="1"/>
</dbReference>
<dbReference type="EC" id="2.7.2.4" evidence="13"/>
<dbReference type="PANTHER" id="PTHR21499:SF3">
    <property type="entry name" value="ASPARTOKINASE"/>
    <property type="match status" value="1"/>
</dbReference>